<dbReference type="InterPro" id="IPR022025">
    <property type="entry name" value="Amidoligase_2"/>
</dbReference>
<dbReference type="EMBL" id="CAICTM010000482">
    <property type="protein sequence ID" value="CAB9511411.1"/>
    <property type="molecule type" value="Genomic_DNA"/>
</dbReference>
<evidence type="ECO:0000313" key="1">
    <source>
        <dbReference type="EMBL" id="CAB9511411.1"/>
    </source>
</evidence>
<dbReference type="Pfam" id="PF12224">
    <property type="entry name" value="Amidoligase_2"/>
    <property type="match status" value="1"/>
</dbReference>
<dbReference type="Proteomes" id="UP001153069">
    <property type="component" value="Unassembled WGS sequence"/>
</dbReference>
<comment type="caution">
    <text evidence="1">The sequence shown here is derived from an EMBL/GenBank/DDBJ whole genome shotgun (WGS) entry which is preliminary data.</text>
</comment>
<proteinExistence type="predicted"/>
<gene>
    <name evidence="1" type="ORF">SEMRO_483_G152110.1</name>
</gene>
<sequence>MTETKHHVSFLVGHRCFPQASARGHRSWCLYVDVVPKDIKLINQVEFHEHGLLRSSPLAICCTPRRFSDRHSSDWFYRFKTEQETLGEKFMVVRIVAKNGTTAEELHYISFSKNQEQPLSSMALKSKNRTTGRHTIVPVSNRLTFGVELELSDGNGASRGAIANVIQRRTATEVAVVRSYEEAHKPVPTWKLVRDGSIACNRNAPACSKFELVSPILLGEEGLEECYNVLKALSASKSVSISVNKSMGFHVHVSVAGYKLPKLKKICQNFVKYEDGIDALMAPSRRTRGSASNSYCMSCKASIRNPCGTLAQLNGGRHRAIESCTTVEQLCEKMNPEGRYYKLNLQNLVTKRQATIEFRQHAATSNSMKVIAWVRFCVAFVRNSARGEIPVYRRKDFGADEQFDELFQAVIKDPVLEEHFLSRREELGRRKSGSRRPGQIESCCSGCAHGHSCAGAGRGH</sequence>
<dbReference type="PANTHER" id="PTHR36847:SF1">
    <property type="entry name" value="AMIDOLIGASE ENZYME"/>
    <property type="match status" value="1"/>
</dbReference>
<evidence type="ECO:0000313" key="2">
    <source>
        <dbReference type="Proteomes" id="UP001153069"/>
    </source>
</evidence>
<organism evidence="1 2">
    <name type="scientific">Seminavis robusta</name>
    <dbReference type="NCBI Taxonomy" id="568900"/>
    <lineage>
        <taxon>Eukaryota</taxon>
        <taxon>Sar</taxon>
        <taxon>Stramenopiles</taxon>
        <taxon>Ochrophyta</taxon>
        <taxon>Bacillariophyta</taxon>
        <taxon>Bacillariophyceae</taxon>
        <taxon>Bacillariophycidae</taxon>
        <taxon>Naviculales</taxon>
        <taxon>Naviculaceae</taxon>
        <taxon>Seminavis</taxon>
    </lineage>
</organism>
<name>A0A9N8E2N5_9STRA</name>
<keyword evidence="2" id="KW-1185">Reference proteome</keyword>
<dbReference type="PANTHER" id="PTHR36847">
    <property type="entry name" value="AMIDOLIGASE ENZYME"/>
    <property type="match status" value="1"/>
</dbReference>
<dbReference type="AlphaFoldDB" id="A0A9N8E2N5"/>
<dbReference type="OrthoDB" id="43412at2759"/>
<protein>
    <submittedName>
        <fullName evidence="1">Amidoligase enzyme</fullName>
    </submittedName>
</protein>
<reference evidence="1" key="1">
    <citation type="submission" date="2020-06" db="EMBL/GenBank/DDBJ databases">
        <authorList>
            <consortium name="Plant Systems Biology data submission"/>
        </authorList>
    </citation>
    <scope>NUCLEOTIDE SEQUENCE</scope>
    <source>
        <strain evidence="1">D6</strain>
    </source>
</reference>
<accession>A0A9N8E2N5</accession>